<dbReference type="PANTHER" id="PTHR30289">
    <property type="entry name" value="UNCHARACTERIZED PROTEIN YBCL-RELATED"/>
    <property type="match status" value="1"/>
</dbReference>
<dbReference type="CDD" id="cd00865">
    <property type="entry name" value="PEBP_bact_arch"/>
    <property type="match status" value="1"/>
</dbReference>
<evidence type="ECO:0000313" key="6">
    <source>
        <dbReference type="Proteomes" id="UP000179540"/>
    </source>
</evidence>
<dbReference type="NCBIfam" id="TIGR00481">
    <property type="entry name" value="YbhB/YbcL family Raf kinase inhibitor-like protein"/>
    <property type="match status" value="1"/>
</dbReference>
<dbReference type="PANTHER" id="PTHR30289:SF1">
    <property type="entry name" value="PEBP (PHOSPHATIDYLETHANOLAMINE-BINDING PROTEIN) FAMILY PROTEIN"/>
    <property type="match status" value="1"/>
</dbReference>
<dbReference type="SUPFAM" id="SSF49777">
    <property type="entry name" value="PEBP-like"/>
    <property type="match status" value="1"/>
</dbReference>
<gene>
    <name evidence="2" type="ORF">AN277_0205220</name>
    <name evidence="3" type="ORF">BK826_02580</name>
    <name evidence="4" type="ORF">I6H58_07330</name>
</gene>
<keyword evidence="5" id="KW-1185">Reference proteome</keyword>
<dbReference type="Proteomes" id="UP000595221">
    <property type="component" value="Chromosome"/>
</dbReference>
<evidence type="ECO:0000313" key="7">
    <source>
        <dbReference type="Proteomes" id="UP000595221"/>
    </source>
</evidence>
<organism evidence="2 5">
    <name type="scientific">Rothia kristinae</name>
    <dbReference type="NCBI Taxonomy" id="37923"/>
    <lineage>
        <taxon>Bacteria</taxon>
        <taxon>Bacillati</taxon>
        <taxon>Actinomycetota</taxon>
        <taxon>Actinomycetes</taxon>
        <taxon>Micrococcales</taxon>
        <taxon>Micrococcaceae</taxon>
        <taxon>Rothia</taxon>
    </lineage>
</organism>
<evidence type="ECO:0000313" key="2">
    <source>
        <dbReference type="EMBL" id="OAX52053.1"/>
    </source>
</evidence>
<dbReference type="InterPro" id="IPR005247">
    <property type="entry name" value="YbhB_YbcL/LppC-like"/>
</dbReference>
<dbReference type="AlphaFoldDB" id="A0A199NTY0"/>
<evidence type="ECO:0000313" key="4">
    <source>
        <dbReference type="EMBL" id="QQC58788.1"/>
    </source>
</evidence>
<dbReference type="InterPro" id="IPR008914">
    <property type="entry name" value="PEBP"/>
</dbReference>
<dbReference type="Pfam" id="PF01161">
    <property type="entry name" value="PBP"/>
    <property type="match status" value="1"/>
</dbReference>
<sequence>MLDRRPYEGLPELPTFTLTSEDVAEGQPMPVEFASGAMGVDGGQDVAPQLSWSGAPEGTKSYVLTCFDPDAPTPSGFWHACVSNIPAEVTSLPRDWASGEIADGVIKHLNDGGNRDFTGAAPPAGHGAHRYIFCVTAVDTEQLEIDESASPAVVNFQLFFHGIARAFLTPTFEVPAEDS</sequence>
<dbReference type="EMBL" id="MODZ01000002">
    <property type="protein sequence ID" value="OIJ36765.1"/>
    <property type="molecule type" value="Genomic_DNA"/>
</dbReference>
<evidence type="ECO:0000313" key="5">
    <source>
        <dbReference type="Proteomes" id="UP000053171"/>
    </source>
</evidence>
<evidence type="ECO:0000256" key="1">
    <source>
        <dbReference type="ARBA" id="ARBA00007120"/>
    </source>
</evidence>
<dbReference type="Proteomes" id="UP000053171">
    <property type="component" value="Unassembled WGS sequence"/>
</dbReference>
<proteinExistence type="inferred from homology"/>
<reference evidence="3 6" key="4">
    <citation type="submission" date="2016-10" db="EMBL/GenBank/DDBJ databases">
        <title>Draft genome sequence of strain LCT isolated from the Shenzhou X spacecraft of China.</title>
        <authorList>
            <person name="Huang B."/>
        </authorList>
    </citation>
    <scope>NUCLEOTIDE SEQUENCE [LARGE SCALE GENOMIC DNA]</scope>
    <source>
        <strain evidence="3 6">LCT-H5</strain>
    </source>
</reference>
<dbReference type="OrthoDB" id="9797506at2"/>
<reference evidence="2 5" key="3">
    <citation type="submission" date="2016-06" db="EMBL/GenBank/DDBJ databases">
        <title>Identification of putative biosynthetic pathways for the production of bioactive secondary metabolites by the marine actinomycete Kocuria kristinae RUTW2-3.</title>
        <authorList>
            <person name="Waterworth S.C."/>
            <person name="Walmsley T.A."/>
            <person name="Matongo T."/>
            <person name="Davies-Coleman M.T."/>
            <person name="Dorrington R.A."/>
        </authorList>
    </citation>
    <scope>NUCLEOTIDE SEQUENCE [LARGE SCALE GENOMIC DNA]</scope>
    <source>
        <strain evidence="5">RuSp02-3</strain>
        <strain evidence="2">RUTW2-3</strain>
    </source>
</reference>
<accession>A0A199NTY0</accession>
<name>A0A199NTY0_9MICC</name>
<reference evidence="2" key="1">
    <citation type="submission" date="2016-04" db="EMBL/GenBank/DDBJ databases">
        <authorList>
            <person name="Evans L.H."/>
            <person name="Alamgir A."/>
            <person name="Owens N."/>
            <person name="Weber N.D."/>
            <person name="Virtaneva K."/>
            <person name="Barbian K."/>
            <person name="Babar A."/>
            <person name="Rosenke K."/>
        </authorList>
    </citation>
    <scope>NUCLEOTIDE SEQUENCE [LARGE SCALE GENOMIC DNA]</scope>
    <source>
        <strain evidence="2">RUTW2-3</strain>
    </source>
</reference>
<reference evidence="5" key="2">
    <citation type="submission" date="2016-04" db="EMBL/GenBank/DDBJ databases">
        <authorList>
            <person name="Waterworth S."/>
            <person name="Matcher G."/>
        </authorList>
    </citation>
    <scope>NUCLEOTIDE SEQUENCE [LARGE SCALE GENOMIC DNA]</scope>
    <source>
        <strain evidence="5">RuSp02-3</strain>
    </source>
</reference>
<dbReference type="InterPro" id="IPR036610">
    <property type="entry name" value="PEBP-like_sf"/>
</dbReference>
<dbReference type="EMBL" id="CP066078">
    <property type="protein sequence ID" value="QQC58788.1"/>
    <property type="molecule type" value="Genomic_DNA"/>
</dbReference>
<evidence type="ECO:0000313" key="3">
    <source>
        <dbReference type="EMBL" id="OIJ36765.1"/>
    </source>
</evidence>
<comment type="similarity">
    <text evidence="1">Belongs to the UPF0098 family.</text>
</comment>
<dbReference type="Gene3D" id="3.90.280.10">
    <property type="entry name" value="PEBP-like"/>
    <property type="match status" value="1"/>
</dbReference>
<dbReference type="RefSeq" id="WP_064725297.1">
    <property type="nucleotide sequence ID" value="NZ_CP066078.1"/>
</dbReference>
<protein>
    <submittedName>
        <fullName evidence="4">YbhB/YbcL family Raf kinase inhibitor-like protein</fullName>
    </submittedName>
</protein>
<reference evidence="4 7" key="5">
    <citation type="submission" date="2020-12" db="EMBL/GenBank/DDBJ databases">
        <title>FDA dAtabase for Regulatory Grade micrObial Sequences (FDA-ARGOS): Supporting development and validation of Infectious Disease Dx tests.</title>
        <authorList>
            <person name="Sproer C."/>
            <person name="Gronow S."/>
            <person name="Severitt S."/>
            <person name="Schroder I."/>
            <person name="Tallon L."/>
            <person name="Sadzewicz L."/>
            <person name="Zhao X."/>
            <person name="Boylan J."/>
            <person name="Ott S."/>
            <person name="Bowen H."/>
            <person name="Vavikolanu K."/>
            <person name="Mehta A."/>
            <person name="Aluvathingal J."/>
            <person name="Nadendla S."/>
            <person name="Lowell S."/>
            <person name="Myers T."/>
            <person name="Yan Y."/>
            <person name="Sichtig H."/>
        </authorList>
    </citation>
    <scope>NUCLEOTIDE SEQUENCE [LARGE SCALE GENOMIC DNA]</scope>
    <source>
        <strain evidence="4 7">FDAARGOS_1001</strain>
    </source>
</reference>
<dbReference type="Proteomes" id="UP000179540">
    <property type="component" value="Unassembled WGS sequence"/>
</dbReference>
<dbReference type="EMBL" id="LJBJ02000008">
    <property type="protein sequence ID" value="OAX52053.1"/>
    <property type="molecule type" value="Genomic_DNA"/>
</dbReference>